<organism evidence="3 4">
    <name type="scientific">Platanthera guangdongensis</name>
    <dbReference type="NCBI Taxonomy" id="2320717"/>
    <lineage>
        <taxon>Eukaryota</taxon>
        <taxon>Viridiplantae</taxon>
        <taxon>Streptophyta</taxon>
        <taxon>Embryophyta</taxon>
        <taxon>Tracheophyta</taxon>
        <taxon>Spermatophyta</taxon>
        <taxon>Magnoliopsida</taxon>
        <taxon>Liliopsida</taxon>
        <taxon>Asparagales</taxon>
        <taxon>Orchidaceae</taxon>
        <taxon>Orchidoideae</taxon>
        <taxon>Orchideae</taxon>
        <taxon>Orchidinae</taxon>
        <taxon>Platanthera</taxon>
    </lineage>
</organism>
<dbReference type="PROSITE" id="PS50294">
    <property type="entry name" value="WD_REPEATS_REGION"/>
    <property type="match status" value="1"/>
</dbReference>
<dbReference type="SMART" id="SM00320">
    <property type="entry name" value="WD40"/>
    <property type="match status" value="1"/>
</dbReference>
<accession>A0ABR2LLY3</accession>
<feature type="compositionally biased region" description="Low complexity" evidence="2">
    <location>
        <begin position="131"/>
        <end position="150"/>
    </location>
</feature>
<dbReference type="InterPro" id="IPR001680">
    <property type="entry name" value="WD40_rpt"/>
</dbReference>
<dbReference type="PANTHER" id="PTHR43979">
    <property type="entry name" value="PRE-MRNA-PROCESSING FACTOR 17"/>
    <property type="match status" value="1"/>
</dbReference>
<dbReference type="SUPFAM" id="SSF50978">
    <property type="entry name" value="WD40 repeat-like"/>
    <property type="match status" value="1"/>
</dbReference>
<sequence length="186" mass="19878">MDTKIKIWDVFNSGKCMRTYMGHSKAIRDISFSNDGSKFLSAGYDKNIKLWDTETGKVISTFSTRKIHGRPPYPTAVFTAPSIHPSTQSQLASIQLKISSGLRSTVPPTLTPKTASPRACTITSSVSLRMPQSNPSSLTNSTTPSTSTTMPPTPPASPTLATSKPSKVTKPSPFTTSPISSRSAVA</sequence>
<dbReference type="EMBL" id="JBBWWR010000018">
    <property type="protein sequence ID" value="KAK8943534.1"/>
    <property type="molecule type" value="Genomic_DNA"/>
</dbReference>
<reference evidence="3 4" key="1">
    <citation type="journal article" date="2022" name="Nat. Plants">
        <title>Genomes of leafy and leafless Platanthera orchids illuminate the evolution of mycoheterotrophy.</title>
        <authorList>
            <person name="Li M.H."/>
            <person name="Liu K.W."/>
            <person name="Li Z."/>
            <person name="Lu H.C."/>
            <person name="Ye Q.L."/>
            <person name="Zhang D."/>
            <person name="Wang J.Y."/>
            <person name="Li Y.F."/>
            <person name="Zhong Z.M."/>
            <person name="Liu X."/>
            <person name="Yu X."/>
            <person name="Liu D.K."/>
            <person name="Tu X.D."/>
            <person name="Liu B."/>
            <person name="Hao Y."/>
            <person name="Liao X.Y."/>
            <person name="Jiang Y.T."/>
            <person name="Sun W.H."/>
            <person name="Chen J."/>
            <person name="Chen Y.Q."/>
            <person name="Ai Y."/>
            <person name="Zhai J.W."/>
            <person name="Wu S.S."/>
            <person name="Zhou Z."/>
            <person name="Hsiao Y.Y."/>
            <person name="Wu W.L."/>
            <person name="Chen Y.Y."/>
            <person name="Lin Y.F."/>
            <person name="Hsu J.L."/>
            <person name="Li C.Y."/>
            <person name="Wang Z.W."/>
            <person name="Zhao X."/>
            <person name="Zhong W.Y."/>
            <person name="Ma X.K."/>
            <person name="Ma L."/>
            <person name="Huang J."/>
            <person name="Chen G.Z."/>
            <person name="Huang M.Z."/>
            <person name="Huang L."/>
            <person name="Peng D.H."/>
            <person name="Luo Y.B."/>
            <person name="Zou S.Q."/>
            <person name="Chen S.P."/>
            <person name="Lan S."/>
            <person name="Tsai W.C."/>
            <person name="Van de Peer Y."/>
            <person name="Liu Z.J."/>
        </authorList>
    </citation>
    <scope>NUCLEOTIDE SEQUENCE [LARGE SCALE GENOMIC DNA]</scope>
    <source>
        <strain evidence="3">Lor288</strain>
    </source>
</reference>
<dbReference type="PROSITE" id="PS50082">
    <property type="entry name" value="WD_REPEATS_2"/>
    <property type="match status" value="1"/>
</dbReference>
<keyword evidence="4" id="KW-1185">Reference proteome</keyword>
<feature type="compositionally biased region" description="Polar residues" evidence="2">
    <location>
        <begin position="172"/>
        <end position="186"/>
    </location>
</feature>
<protein>
    <submittedName>
        <fullName evidence="3">Uncharacterized protein</fullName>
    </submittedName>
</protein>
<dbReference type="Pfam" id="PF00400">
    <property type="entry name" value="WD40"/>
    <property type="match status" value="1"/>
</dbReference>
<evidence type="ECO:0000256" key="2">
    <source>
        <dbReference type="SAM" id="MobiDB-lite"/>
    </source>
</evidence>
<keyword evidence="1" id="KW-0853">WD repeat</keyword>
<gene>
    <name evidence="3" type="ORF">KSP40_PGU009050</name>
</gene>
<dbReference type="InterPro" id="IPR032847">
    <property type="entry name" value="PRPF17"/>
</dbReference>
<proteinExistence type="predicted"/>
<dbReference type="InterPro" id="IPR015943">
    <property type="entry name" value="WD40/YVTN_repeat-like_dom_sf"/>
</dbReference>
<feature type="repeat" description="WD" evidence="1">
    <location>
        <begin position="20"/>
        <end position="61"/>
    </location>
</feature>
<comment type="caution">
    <text evidence="3">The sequence shown here is derived from an EMBL/GenBank/DDBJ whole genome shotgun (WGS) entry which is preliminary data.</text>
</comment>
<name>A0ABR2LLY3_9ASPA</name>
<evidence type="ECO:0000313" key="4">
    <source>
        <dbReference type="Proteomes" id="UP001412067"/>
    </source>
</evidence>
<dbReference type="InterPro" id="IPR036322">
    <property type="entry name" value="WD40_repeat_dom_sf"/>
</dbReference>
<dbReference type="Proteomes" id="UP001412067">
    <property type="component" value="Unassembled WGS sequence"/>
</dbReference>
<feature type="region of interest" description="Disordered" evidence="2">
    <location>
        <begin position="124"/>
        <end position="186"/>
    </location>
</feature>
<evidence type="ECO:0000256" key="1">
    <source>
        <dbReference type="PROSITE-ProRule" id="PRU00221"/>
    </source>
</evidence>
<dbReference type="Gene3D" id="2.130.10.10">
    <property type="entry name" value="YVTN repeat-like/Quinoprotein amine dehydrogenase"/>
    <property type="match status" value="1"/>
</dbReference>
<evidence type="ECO:0000313" key="3">
    <source>
        <dbReference type="EMBL" id="KAK8943534.1"/>
    </source>
</evidence>
<dbReference type="PANTHER" id="PTHR43979:SF1">
    <property type="entry name" value="PRE-MRNA-PROCESSING FACTOR 17"/>
    <property type="match status" value="1"/>
</dbReference>